<reference evidence="2" key="2">
    <citation type="submission" date="2024-01" db="EMBL/GenBank/DDBJ databases">
        <title>Roseobacter fucihabitans sp. nov., isolated from the brown alga Fucus spiralis.</title>
        <authorList>
            <person name="Hahnke S."/>
            <person name="Berger M."/>
            <person name="Schlingloff A."/>
            <person name="Athale I."/>
            <person name="Neumann-Schaal M."/>
            <person name="Adenaya A."/>
            <person name="Poehlein A."/>
            <person name="Daniel R."/>
            <person name="Pertersen J."/>
            <person name="Brinkhoff T."/>
        </authorList>
    </citation>
    <scope>NUCLEOTIDE SEQUENCE [LARGE SCALE GENOMIC DNA]</scope>
    <source>
        <strain evidence="2">B14</strain>
    </source>
</reference>
<accession>A0ABZ2BPJ0</accession>
<evidence type="ECO:0008006" key="3">
    <source>
        <dbReference type="Google" id="ProtNLM"/>
    </source>
</evidence>
<dbReference type="RefSeq" id="WP_262386349.1">
    <property type="nucleotide sequence ID" value="NZ_CP143423.1"/>
</dbReference>
<evidence type="ECO:0000313" key="2">
    <source>
        <dbReference type="Proteomes" id="UP001318682"/>
    </source>
</evidence>
<keyword evidence="2" id="KW-1185">Reference proteome</keyword>
<protein>
    <recommendedName>
        <fullName evidence="3">Integrase</fullName>
    </recommendedName>
</protein>
<sequence>MVFDIPVRNFGPAFQIINLRACKHFASWLGRSPGTVTPDHAKYFQQHLVESRVSICKRTQTMTGVKFLFRVTLRRHDLVAHIFSPTLARLRDQKQKVRELNIPG</sequence>
<reference evidence="1 2" key="1">
    <citation type="submission" date="2015-07" db="EMBL/GenBank/DDBJ databases">
        <authorList>
            <person name="Voget S."/>
            <person name="Dogs M."/>
            <person name="Brinkhoff T.H."/>
            <person name="Daniel R."/>
        </authorList>
    </citation>
    <scope>NUCLEOTIDE SEQUENCE [LARGE SCALE GENOMIC DNA]</scope>
    <source>
        <strain evidence="1 2">B14</strain>
    </source>
</reference>
<evidence type="ECO:0000313" key="1">
    <source>
        <dbReference type="EMBL" id="WVX47172.1"/>
    </source>
</evidence>
<gene>
    <name evidence="1" type="ORF">ROLI_002370</name>
</gene>
<proteinExistence type="predicted"/>
<dbReference type="EMBL" id="CP143423">
    <property type="protein sequence ID" value="WVX47172.1"/>
    <property type="molecule type" value="Genomic_DNA"/>
</dbReference>
<organism evidence="1 2">
    <name type="scientific">Roseobacter fucihabitans</name>
    <dbReference type="NCBI Taxonomy" id="1537242"/>
    <lineage>
        <taxon>Bacteria</taxon>
        <taxon>Pseudomonadati</taxon>
        <taxon>Pseudomonadota</taxon>
        <taxon>Alphaproteobacteria</taxon>
        <taxon>Rhodobacterales</taxon>
        <taxon>Roseobacteraceae</taxon>
        <taxon>Roseobacter</taxon>
    </lineage>
</organism>
<dbReference type="Proteomes" id="UP001318682">
    <property type="component" value="Chromosome"/>
</dbReference>
<name>A0ABZ2BPJ0_9RHOB</name>